<evidence type="ECO:0000259" key="9">
    <source>
        <dbReference type="PROSITE" id="PS50011"/>
    </source>
</evidence>
<dbReference type="SUPFAM" id="SSF52402">
    <property type="entry name" value="Adenine nucleotide alpha hydrolases-like"/>
    <property type="match status" value="1"/>
</dbReference>
<dbReference type="Pfam" id="PF07714">
    <property type="entry name" value="PK_Tyr_Ser-Thr"/>
    <property type="match status" value="1"/>
</dbReference>
<evidence type="ECO:0000256" key="2">
    <source>
        <dbReference type="ARBA" id="ARBA00003861"/>
    </source>
</evidence>
<gene>
    <name evidence="11" type="ORF">Tco_0875114</name>
</gene>
<comment type="catalytic activity">
    <reaction evidence="1">
        <text>S-ubiquitinyl-[E2 ubiquitin-conjugating enzyme]-L-cysteine + [acceptor protein]-L-lysine = [E2 ubiquitin-conjugating enzyme]-L-cysteine + N(6)-ubiquitinyl-[acceptor protein]-L-lysine.</text>
        <dbReference type="EC" id="2.3.2.27"/>
    </reaction>
</comment>
<dbReference type="Gene3D" id="1.10.510.10">
    <property type="entry name" value="Transferase(Phosphotransferase) domain 1"/>
    <property type="match status" value="1"/>
</dbReference>
<keyword evidence="6" id="KW-0833">Ubl conjugation pathway</keyword>
<evidence type="ECO:0000256" key="8">
    <source>
        <dbReference type="SAM" id="MobiDB-lite"/>
    </source>
</evidence>
<feature type="compositionally biased region" description="Low complexity" evidence="8">
    <location>
        <begin position="262"/>
        <end position="275"/>
    </location>
</feature>
<dbReference type="InterPro" id="IPR011009">
    <property type="entry name" value="Kinase-like_dom_sf"/>
</dbReference>
<dbReference type="Proteomes" id="UP001151760">
    <property type="component" value="Unassembled WGS sequence"/>
</dbReference>
<evidence type="ECO:0000259" key="10">
    <source>
        <dbReference type="PROSITE" id="PS51698"/>
    </source>
</evidence>
<feature type="region of interest" description="Disordered" evidence="8">
    <location>
        <begin position="249"/>
        <end position="284"/>
    </location>
</feature>
<evidence type="ECO:0000256" key="7">
    <source>
        <dbReference type="SAM" id="Coils"/>
    </source>
</evidence>
<dbReference type="CDD" id="cd16655">
    <property type="entry name" value="RING-Ubox_WDSUB1-like"/>
    <property type="match status" value="1"/>
</dbReference>
<evidence type="ECO:0000313" key="12">
    <source>
        <dbReference type="Proteomes" id="UP001151760"/>
    </source>
</evidence>
<comment type="function">
    <text evidence="2">Functions as an E3 ubiquitin ligase.</text>
</comment>
<dbReference type="PROSITE" id="PS50011">
    <property type="entry name" value="PROTEIN_KINASE_DOM"/>
    <property type="match status" value="1"/>
</dbReference>
<organism evidence="11 12">
    <name type="scientific">Tanacetum coccineum</name>
    <dbReference type="NCBI Taxonomy" id="301880"/>
    <lineage>
        <taxon>Eukaryota</taxon>
        <taxon>Viridiplantae</taxon>
        <taxon>Streptophyta</taxon>
        <taxon>Embryophyta</taxon>
        <taxon>Tracheophyta</taxon>
        <taxon>Spermatophyta</taxon>
        <taxon>Magnoliopsida</taxon>
        <taxon>eudicotyledons</taxon>
        <taxon>Gunneridae</taxon>
        <taxon>Pentapetalae</taxon>
        <taxon>asterids</taxon>
        <taxon>campanulids</taxon>
        <taxon>Asterales</taxon>
        <taxon>Asteraceae</taxon>
        <taxon>Asteroideae</taxon>
        <taxon>Anthemideae</taxon>
        <taxon>Anthemidinae</taxon>
        <taxon>Tanacetum</taxon>
    </lineage>
</organism>
<dbReference type="PANTHER" id="PTHR45647">
    <property type="entry name" value="OS02G0152300 PROTEIN"/>
    <property type="match status" value="1"/>
</dbReference>
<dbReference type="Gene3D" id="3.30.40.10">
    <property type="entry name" value="Zinc/RING finger domain, C3HC4 (zinc finger)"/>
    <property type="match status" value="1"/>
</dbReference>
<feature type="coiled-coil region" evidence="7">
    <location>
        <begin position="336"/>
        <end position="398"/>
    </location>
</feature>
<dbReference type="InterPro" id="IPR000719">
    <property type="entry name" value="Prot_kinase_dom"/>
</dbReference>
<keyword evidence="7" id="KW-0175">Coiled coil</keyword>
<dbReference type="SUPFAM" id="SSF56112">
    <property type="entry name" value="Protein kinase-like (PK-like)"/>
    <property type="match status" value="1"/>
</dbReference>
<evidence type="ECO:0000256" key="5">
    <source>
        <dbReference type="ARBA" id="ARBA00022679"/>
    </source>
</evidence>
<name>A0ABQ5BRK6_9ASTR</name>
<keyword evidence="5" id="KW-0808">Transferase</keyword>
<protein>
    <recommendedName>
        <fullName evidence="4">RING-type E3 ubiquitin transferase</fullName>
        <ecNumber evidence="4">2.3.2.27</ecNumber>
    </recommendedName>
</protein>
<dbReference type="SUPFAM" id="SSF57850">
    <property type="entry name" value="RING/U-box"/>
    <property type="match status" value="1"/>
</dbReference>
<comment type="caution">
    <text evidence="11">The sequence shown here is derived from an EMBL/GenBank/DDBJ whole genome shotgun (WGS) entry which is preliminary data.</text>
</comment>
<dbReference type="Gene3D" id="3.30.200.20">
    <property type="entry name" value="Phosphorylase Kinase, domain 1"/>
    <property type="match status" value="1"/>
</dbReference>
<dbReference type="SMART" id="SM00504">
    <property type="entry name" value="Ubox"/>
    <property type="match status" value="1"/>
</dbReference>
<dbReference type="InterPro" id="IPR051348">
    <property type="entry name" value="U-box_ubiquitin_ligases"/>
</dbReference>
<dbReference type="InterPro" id="IPR014729">
    <property type="entry name" value="Rossmann-like_a/b/a_fold"/>
</dbReference>
<dbReference type="PANTHER" id="PTHR45647:SF43">
    <property type="entry name" value="OS10G0100500 PROTEIN"/>
    <property type="match status" value="1"/>
</dbReference>
<feature type="domain" description="U-box" evidence="10">
    <location>
        <begin position="727"/>
        <end position="801"/>
    </location>
</feature>
<dbReference type="InterPro" id="IPR013083">
    <property type="entry name" value="Znf_RING/FYVE/PHD"/>
</dbReference>
<dbReference type="EC" id="2.3.2.27" evidence="4"/>
<reference evidence="11" key="2">
    <citation type="submission" date="2022-01" db="EMBL/GenBank/DDBJ databases">
        <authorList>
            <person name="Yamashiro T."/>
            <person name="Shiraishi A."/>
            <person name="Satake H."/>
            <person name="Nakayama K."/>
        </authorList>
    </citation>
    <scope>NUCLEOTIDE SEQUENCE</scope>
</reference>
<dbReference type="CDD" id="cd01989">
    <property type="entry name" value="USP_STK_Ubox_N"/>
    <property type="match status" value="1"/>
</dbReference>
<evidence type="ECO:0000313" key="11">
    <source>
        <dbReference type="EMBL" id="GJT16408.1"/>
    </source>
</evidence>
<accession>A0ABQ5BRK6</accession>
<evidence type="ECO:0000256" key="1">
    <source>
        <dbReference type="ARBA" id="ARBA00000900"/>
    </source>
</evidence>
<sequence>MPTETLSGFSSPASFRDGFDRKSVPVAEVDGGDKVYVAVGKSVEKVVSLLCWTFRRFRGCEICLLHVHQPSPLIPTLLGKLPATQANPDVVRAYRREERNQMQKLLLDYISLCSRSKVKACVVTTENDQVRKGIVDLLNEYGVQKLVMGAVPENWMTVKKGSSKSSYAAKNAPPSCHIWFVNNSQLLSTREPAEDYESLPPSIPQASDALRSQSLRYPNTQRELQQINSRSSSSINFIAGSTSMTRSTKQFHGEGLHNNLQSSTSSDSGYSSSTELDSRLEEESLSKKLEEVNMEAEASRNQAFQELLKRKRLEALAIEANNKVYESAHAQEVELRKAAEDKLNTARVEHKQLMEQKELASKELHKAMRNMVVLENQVQEANRRREESSVELKLIEASVATLTIEQQTIQRQRLEAENWLERWKFCGQAGGVSSTTARLMEFTFLDLETATCGFSDSFKISCESDGVSFYKGEMLNRTVMIKKLHPNNLQAQSEFQQEVQVVGRLQHKHILNLIGICQEAYALVYEYTPWSLESRLSNKTISHSMCWKTRTRVISEIANTLLFLHTFRPEKIIHGNLKPENILLDSELSCKLCNFRFSSLVNEETFRCRSFRQYAELNGPFLFTDPEVLQMGTLTAKSDIYSFGMIILWLLTGSRSVGLANEVRKAVLGSNLVSVLDASAGEWPIFVAKRLADFGLRCCESNTRDRSMISPILVKELEQLSHLEDRKVPSFFLCPILKEIMYDPQLAADGFTYEGEALRRWLKNGHETSPMTNLKLSHLDLTPNHSIRVAIQDWLCNPLSLNEAVMMYVNRKSLLTADLGDDSQDAKSDEITRQ</sequence>
<reference evidence="11" key="1">
    <citation type="journal article" date="2022" name="Int. J. Mol. Sci.">
        <title>Draft Genome of Tanacetum Coccineum: Genomic Comparison of Closely Related Tanacetum-Family Plants.</title>
        <authorList>
            <person name="Yamashiro T."/>
            <person name="Shiraishi A."/>
            <person name="Nakayama K."/>
            <person name="Satake H."/>
        </authorList>
    </citation>
    <scope>NUCLEOTIDE SEQUENCE</scope>
</reference>
<dbReference type="Gene3D" id="3.40.50.620">
    <property type="entry name" value="HUPs"/>
    <property type="match status" value="1"/>
</dbReference>
<evidence type="ECO:0000256" key="6">
    <source>
        <dbReference type="ARBA" id="ARBA00022786"/>
    </source>
</evidence>
<evidence type="ECO:0000256" key="3">
    <source>
        <dbReference type="ARBA" id="ARBA00004906"/>
    </source>
</evidence>
<keyword evidence="12" id="KW-1185">Reference proteome</keyword>
<feature type="domain" description="Protein kinase" evidence="9">
    <location>
        <begin position="454"/>
        <end position="720"/>
    </location>
</feature>
<dbReference type="InterPro" id="IPR001245">
    <property type="entry name" value="Ser-Thr/Tyr_kinase_cat_dom"/>
</dbReference>
<dbReference type="Pfam" id="PF04564">
    <property type="entry name" value="U-box"/>
    <property type="match status" value="1"/>
</dbReference>
<evidence type="ECO:0000256" key="4">
    <source>
        <dbReference type="ARBA" id="ARBA00012483"/>
    </source>
</evidence>
<dbReference type="PROSITE" id="PS51698">
    <property type="entry name" value="U_BOX"/>
    <property type="match status" value="1"/>
</dbReference>
<comment type="pathway">
    <text evidence="3">Protein modification; protein ubiquitination.</text>
</comment>
<feature type="region of interest" description="Disordered" evidence="8">
    <location>
        <begin position="191"/>
        <end position="210"/>
    </location>
</feature>
<dbReference type="EMBL" id="BQNB010013471">
    <property type="protein sequence ID" value="GJT16408.1"/>
    <property type="molecule type" value="Genomic_DNA"/>
</dbReference>
<dbReference type="InterPro" id="IPR003613">
    <property type="entry name" value="Ubox_domain"/>
</dbReference>
<proteinExistence type="predicted"/>